<dbReference type="InterPro" id="IPR053910">
    <property type="entry name" value="RsmI_HTH"/>
</dbReference>
<dbReference type="SUPFAM" id="SSF53790">
    <property type="entry name" value="Tetrapyrrole methylase"/>
    <property type="match status" value="1"/>
</dbReference>
<evidence type="ECO:0000256" key="3">
    <source>
        <dbReference type="ARBA" id="ARBA00022603"/>
    </source>
</evidence>
<keyword evidence="3 6" id="KW-0489">Methyltransferase</keyword>
<sequence length="301" mass="32334">MGEGVVSDANAENKGTKSVPAPLSPGLHFIATPIGAARDITLRALDMLRAADVLAAEDTRSLRHLMEIHGVPLNGRQVLAYHDHNGAAMRPKILATLEAGKSVVYASEAGTPLVADPGYQLGRAVIEAGLPLYSAPGPSAVLTALTLSGLPTDRFLFAGFAPNSKGARRNWLAEFKEIPATLVFYESPKRIREMLADAAHSLGKERQAALCRELTKRFEEVRRGTLEELAESVAESPVKGEIVVVVDRPHAVEIDNAQLEERLEAALARKSLRDAVDAVAGATGLPRRKVYQAALAMEKKR</sequence>
<dbReference type="Pfam" id="PF00590">
    <property type="entry name" value="TP_methylase"/>
    <property type="match status" value="1"/>
</dbReference>
<dbReference type="Gene3D" id="3.40.1010.10">
    <property type="entry name" value="Cobalt-precorrin-4 Transmethylase, Domain 1"/>
    <property type="match status" value="1"/>
</dbReference>
<evidence type="ECO:0000256" key="6">
    <source>
        <dbReference type="HAMAP-Rule" id="MF_01877"/>
    </source>
</evidence>
<dbReference type="InterPro" id="IPR000878">
    <property type="entry name" value="4pyrrol_Mease"/>
</dbReference>
<dbReference type="Pfam" id="PF23016">
    <property type="entry name" value="RsmI_C"/>
    <property type="match status" value="1"/>
</dbReference>
<comment type="function">
    <text evidence="6">Catalyzes the 2'-O-methylation of the ribose of cytidine 1402 (C1402) in 16S rRNA.</text>
</comment>
<dbReference type="CDD" id="cd11648">
    <property type="entry name" value="RsmI"/>
    <property type="match status" value="1"/>
</dbReference>
<dbReference type="Gene3D" id="3.30.950.10">
    <property type="entry name" value="Methyltransferase, Cobalt-precorrin-4 Transmethylase, Domain 2"/>
    <property type="match status" value="1"/>
</dbReference>
<dbReference type="Proteomes" id="UP000192422">
    <property type="component" value="Chromosome"/>
</dbReference>
<dbReference type="GO" id="GO:0008168">
    <property type="term" value="F:methyltransferase activity"/>
    <property type="evidence" value="ECO:0007669"/>
    <property type="project" value="UniProtKB-KW"/>
</dbReference>
<dbReference type="InterPro" id="IPR014777">
    <property type="entry name" value="4pyrrole_Mease_sub1"/>
</dbReference>
<dbReference type="InterPro" id="IPR014776">
    <property type="entry name" value="4pyrrole_Mease_sub2"/>
</dbReference>
<name>A0ABX6YYJ7_9RHOB</name>
<evidence type="ECO:0000256" key="4">
    <source>
        <dbReference type="ARBA" id="ARBA00022679"/>
    </source>
</evidence>
<keyword evidence="4 6" id="KW-0808">Transferase</keyword>
<protein>
    <recommendedName>
        <fullName evidence="6">Ribosomal RNA small subunit methyltransferase I</fullName>
        <ecNumber evidence="6">2.1.1.198</ecNumber>
    </recommendedName>
    <alternativeName>
        <fullName evidence="6">16S rRNA 2'-O-ribose C1402 methyltransferase</fullName>
    </alternativeName>
    <alternativeName>
        <fullName evidence="6">rRNA (cytidine-2'-O-)-methyltransferase RsmI</fullName>
    </alternativeName>
</protein>
<organism evidence="9 10">
    <name type="scientific">Thioclava electrotropha</name>
    <dbReference type="NCBI Taxonomy" id="1549850"/>
    <lineage>
        <taxon>Bacteria</taxon>
        <taxon>Pseudomonadati</taxon>
        <taxon>Pseudomonadota</taxon>
        <taxon>Alphaproteobacteria</taxon>
        <taxon>Rhodobacterales</taxon>
        <taxon>Paracoccaceae</taxon>
        <taxon>Thioclava</taxon>
    </lineage>
</organism>
<accession>A0ABX6YYJ7</accession>
<dbReference type="PANTHER" id="PTHR46111:SF1">
    <property type="entry name" value="RIBOSOMAL RNA SMALL SUBUNIT METHYLTRANSFERASE I"/>
    <property type="match status" value="1"/>
</dbReference>
<comment type="similarity">
    <text evidence="6">Belongs to the methyltransferase superfamily. RsmI family.</text>
</comment>
<feature type="domain" description="RsmI HTH" evidence="8">
    <location>
        <begin position="255"/>
        <end position="297"/>
    </location>
</feature>
<evidence type="ECO:0000259" key="8">
    <source>
        <dbReference type="Pfam" id="PF23016"/>
    </source>
</evidence>
<evidence type="ECO:0000313" key="10">
    <source>
        <dbReference type="Proteomes" id="UP000192422"/>
    </source>
</evidence>
<dbReference type="HAMAP" id="MF_01877">
    <property type="entry name" value="16SrRNA_methyltr_I"/>
    <property type="match status" value="1"/>
</dbReference>
<evidence type="ECO:0000313" key="9">
    <source>
        <dbReference type="EMBL" id="QPZ92278.1"/>
    </source>
</evidence>
<dbReference type="PANTHER" id="PTHR46111">
    <property type="entry name" value="RIBOSOMAL RNA SMALL SUBUNIT METHYLTRANSFERASE I"/>
    <property type="match status" value="1"/>
</dbReference>
<dbReference type="NCBIfam" id="TIGR00096">
    <property type="entry name" value="16S rRNA (cytidine(1402)-2'-O)-methyltransferase"/>
    <property type="match status" value="1"/>
</dbReference>
<comment type="catalytic activity">
    <reaction evidence="6">
        <text>cytidine(1402) in 16S rRNA + S-adenosyl-L-methionine = 2'-O-methylcytidine(1402) in 16S rRNA + S-adenosyl-L-homocysteine + H(+)</text>
        <dbReference type="Rhea" id="RHEA:42924"/>
        <dbReference type="Rhea" id="RHEA-COMP:10285"/>
        <dbReference type="Rhea" id="RHEA-COMP:10286"/>
        <dbReference type="ChEBI" id="CHEBI:15378"/>
        <dbReference type="ChEBI" id="CHEBI:57856"/>
        <dbReference type="ChEBI" id="CHEBI:59789"/>
        <dbReference type="ChEBI" id="CHEBI:74495"/>
        <dbReference type="ChEBI" id="CHEBI:82748"/>
        <dbReference type="EC" id="2.1.1.198"/>
    </reaction>
</comment>
<comment type="subcellular location">
    <subcellularLocation>
        <location evidence="6">Cytoplasm</location>
    </subcellularLocation>
</comment>
<evidence type="ECO:0000256" key="5">
    <source>
        <dbReference type="ARBA" id="ARBA00022691"/>
    </source>
</evidence>
<gene>
    <name evidence="6 9" type="primary">rsmI</name>
    <name evidence="9" type="ORF">AKL02_016165</name>
</gene>
<evidence type="ECO:0000256" key="2">
    <source>
        <dbReference type="ARBA" id="ARBA00022552"/>
    </source>
</evidence>
<reference evidence="9 10" key="1">
    <citation type="submission" date="2020-05" db="EMBL/GenBank/DDBJ databases">
        <title>Thioclava electrotropha strain Elox9 finished genome.</title>
        <authorList>
            <person name="Rowe A.R."/>
            <person name="Wilbanks E.G."/>
        </authorList>
    </citation>
    <scope>NUCLEOTIDE SEQUENCE [LARGE SCALE GENOMIC DNA]</scope>
    <source>
        <strain evidence="9 10">Elox9</strain>
    </source>
</reference>
<dbReference type="PIRSF" id="PIRSF005917">
    <property type="entry name" value="MTase_YraL"/>
    <property type="match status" value="1"/>
</dbReference>
<keyword evidence="1 6" id="KW-0963">Cytoplasm</keyword>
<keyword evidence="2 6" id="KW-0698">rRNA processing</keyword>
<proteinExistence type="inferred from homology"/>
<evidence type="ECO:0000256" key="1">
    <source>
        <dbReference type="ARBA" id="ARBA00022490"/>
    </source>
</evidence>
<dbReference type="EMBL" id="CP053562">
    <property type="protein sequence ID" value="QPZ92278.1"/>
    <property type="molecule type" value="Genomic_DNA"/>
</dbReference>
<dbReference type="EC" id="2.1.1.198" evidence="6"/>
<dbReference type="GO" id="GO:0032259">
    <property type="term" value="P:methylation"/>
    <property type="evidence" value="ECO:0007669"/>
    <property type="project" value="UniProtKB-KW"/>
</dbReference>
<evidence type="ECO:0000259" key="7">
    <source>
        <dbReference type="Pfam" id="PF00590"/>
    </source>
</evidence>
<dbReference type="InterPro" id="IPR008189">
    <property type="entry name" value="rRNA_ssu_MeTfrase_I"/>
</dbReference>
<keyword evidence="5 6" id="KW-0949">S-adenosyl-L-methionine</keyword>
<dbReference type="InterPro" id="IPR035996">
    <property type="entry name" value="4pyrrol_Methylase_sf"/>
</dbReference>
<keyword evidence="10" id="KW-1185">Reference proteome</keyword>
<feature type="domain" description="Tetrapyrrole methylase" evidence="7">
    <location>
        <begin position="27"/>
        <end position="230"/>
    </location>
</feature>